<name>A0A484F5J0_9EURY</name>
<evidence type="ECO:0000256" key="3">
    <source>
        <dbReference type="HAMAP-Rule" id="MF_00273"/>
    </source>
</evidence>
<dbReference type="Pfam" id="PF01775">
    <property type="entry name" value="Ribosomal_L18A"/>
    <property type="match status" value="1"/>
</dbReference>
<evidence type="ECO:0000256" key="1">
    <source>
        <dbReference type="ARBA" id="ARBA00022980"/>
    </source>
</evidence>
<sequence length="58" mass="6725">MANYLISGKFKPGFFWEKFTKTIESENEKNALEKVYSIMGSKHGLKRRSIVVESIQEV</sequence>
<dbReference type="SUPFAM" id="SSF160374">
    <property type="entry name" value="RplX-like"/>
    <property type="match status" value="1"/>
</dbReference>
<dbReference type="InterPro" id="IPR023573">
    <property type="entry name" value="Ribosomal_eL20_dom"/>
</dbReference>
<comment type="subunit">
    <text evidence="3">Part of the 50S ribosomal subunit. Binds 23S rRNA.</text>
</comment>
<evidence type="ECO:0000256" key="2">
    <source>
        <dbReference type="ARBA" id="ARBA00023274"/>
    </source>
</evidence>
<organism evidence="5 6">
    <name type="scientific">Methanimicrococcus blatticola</name>
    <dbReference type="NCBI Taxonomy" id="91560"/>
    <lineage>
        <taxon>Archaea</taxon>
        <taxon>Methanobacteriati</taxon>
        <taxon>Methanobacteriota</taxon>
        <taxon>Stenosarchaea group</taxon>
        <taxon>Methanomicrobia</taxon>
        <taxon>Methanosarcinales</taxon>
        <taxon>Methanosarcinaceae</taxon>
        <taxon>Methanimicrococcus</taxon>
    </lineage>
</organism>
<keyword evidence="3" id="KW-0699">rRNA-binding</keyword>
<dbReference type="GO" id="GO:0070180">
    <property type="term" value="F:large ribosomal subunit rRNA binding"/>
    <property type="evidence" value="ECO:0007669"/>
    <property type="project" value="UniProtKB-UniRule"/>
</dbReference>
<evidence type="ECO:0000313" key="6">
    <source>
        <dbReference type="Proteomes" id="UP000294855"/>
    </source>
</evidence>
<dbReference type="GO" id="GO:1990904">
    <property type="term" value="C:ribonucleoprotein complex"/>
    <property type="evidence" value="ECO:0007669"/>
    <property type="project" value="UniProtKB-KW"/>
</dbReference>
<dbReference type="HAMAP" id="MF_00273">
    <property type="entry name" value="Ribosomal_eL20"/>
    <property type="match status" value="1"/>
</dbReference>
<evidence type="ECO:0000259" key="4">
    <source>
        <dbReference type="Pfam" id="PF01775"/>
    </source>
</evidence>
<reference evidence="5 6" key="1">
    <citation type="submission" date="2019-03" db="EMBL/GenBank/DDBJ databases">
        <title>Genomic Encyclopedia of Type Strains, Phase IV (KMG-IV): sequencing the most valuable type-strain genomes for metagenomic binning, comparative biology and taxonomic classification.</title>
        <authorList>
            <person name="Goeker M."/>
        </authorList>
    </citation>
    <scope>NUCLEOTIDE SEQUENCE [LARGE SCALE GENOMIC DNA]</scope>
    <source>
        <strain evidence="5 6">DSM 13328</strain>
    </source>
</reference>
<dbReference type="RefSeq" id="WP_133517671.1">
    <property type="nucleotide sequence ID" value="NZ_JAHDUW010000004.1"/>
</dbReference>
<keyword evidence="2 3" id="KW-0687">Ribonucleoprotein</keyword>
<dbReference type="NCBIfam" id="NF001981">
    <property type="entry name" value="PRK00773.1-1"/>
    <property type="match status" value="1"/>
</dbReference>
<dbReference type="GO" id="GO:0003735">
    <property type="term" value="F:structural constituent of ribosome"/>
    <property type="evidence" value="ECO:0007669"/>
    <property type="project" value="InterPro"/>
</dbReference>
<feature type="domain" description="Large ribosomal subunit protein eL20" evidence="4">
    <location>
        <begin position="1"/>
        <end position="56"/>
    </location>
</feature>
<dbReference type="InterPro" id="IPR028877">
    <property type="entry name" value="Ribosomal_eL20"/>
</dbReference>
<dbReference type="EMBL" id="SNYS01000009">
    <property type="protein sequence ID" value="TDQ68286.1"/>
    <property type="molecule type" value="Genomic_DNA"/>
</dbReference>
<accession>A0A484F5J0</accession>
<dbReference type="Gene3D" id="3.10.20.10">
    <property type="match status" value="1"/>
</dbReference>
<dbReference type="GO" id="GO:0006412">
    <property type="term" value="P:translation"/>
    <property type="evidence" value="ECO:0007669"/>
    <property type="project" value="UniProtKB-UniRule"/>
</dbReference>
<comment type="similarity">
    <text evidence="3">Belongs to the eukaryotic ribosomal protein eL20 family.</text>
</comment>
<protein>
    <recommendedName>
        <fullName evidence="3">Large ribosomal subunit protein eL20</fullName>
    </recommendedName>
</protein>
<comment type="caution">
    <text evidence="5">The sequence shown here is derived from an EMBL/GenBank/DDBJ whole genome shotgun (WGS) entry which is preliminary data.</text>
</comment>
<keyword evidence="3" id="KW-0694">RNA-binding</keyword>
<evidence type="ECO:0000313" key="5">
    <source>
        <dbReference type="EMBL" id="TDQ68286.1"/>
    </source>
</evidence>
<gene>
    <name evidence="3" type="primary">rpl18a</name>
    <name evidence="3" type="synonym">rpl20e</name>
    <name evidence="3" type="synonym">rplX</name>
    <name evidence="5" type="ORF">C7391_1226</name>
</gene>
<dbReference type="AlphaFoldDB" id="A0A484F5J0"/>
<dbReference type="Proteomes" id="UP000294855">
    <property type="component" value="Unassembled WGS sequence"/>
</dbReference>
<dbReference type="OrthoDB" id="191241at2157"/>
<proteinExistence type="inferred from homology"/>
<dbReference type="GO" id="GO:0005840">
    <property type="term" value="C:ribosome"/>
    <property type="evidence" value="ECO:0007669"/>
    <property type="project" value="UniProtKB-KW"/>
</dbReference>
<keyword evidence="6" id="KW-1185">Reference proteome</keyword>
<keyword evidence="1 3" id="KW-0689">Ribosomal protein</keyword>